<dbReference type="Gene3D" id="3.40.630.30">
    <property type="match status" value="1"/>
</dbReference>
<keyword evidence="3" id="KW-1185">Reference proteome</keyword>
<dbReference type="InterPro" id="IPR016181">
    <property type="entry name" value="Acyl_CoA_acyltransferase"/>
</dbReference>
<dbReference type="GO" id="GO:0016740">
    <property type="term" value="F:transferase activity"/>
    <property type="evidence" value="ECO:0007669"/>
    <property type="project" value="UniProtKB-KW"/>
</dbReference>
<accession>A0A848F345</accession>
<dbReference type="PANTHER" id="PTHR31435:SF9">
    <property type="entry name" value="PROTEIN NATD1"/>
    <property type="match status" value="1"/>
</dbReference>
<sequence>MNPPVQHNPDQNRFECSLQGALALCQYRRRDGGVDFVHTEVPEALSGQGVAAAMVRQALEWARSEGLSVRPLCSYVASYMRRHPETQDLLERGA</sequence>
<dbReference type="Proteomes" id="UP000574067">
    <property type="component" value="Unassembled WGS sequence"/>
</dbReference>
<feature type="domain" description="N-acetyltransferase" evidence="1">
    <location>
        <begin position="6"/>
        <end position="91"/>
    </location>
</feature>
<dbReference type="PROSITE" id="PS51729">
    <property type="entry name" value="GNAT_YJDJ"/>
    <property type="match status" value="1"/>
</dbReference>
<dbReference type="AlphaFoldDB" id="A0A848F345"/>
<dbReference type="RefSeq" id="WP_169158992.1">
    <property type="nucleotide sequence ID" value="NZ_JABBFW010000002.1"/>
</dbReference>
<protein>
    <submittedName>
        <fullName evidence="2">N-acetyltransferase</fullName>
    </submittedName>
</protein>
<comment type="caution">
    <text evidence="2">The sequence shown here is derived from an EMBL/GenBank/DDBJ whole genome shotgun (WGS) entry which is preliminary data.</text>
</comment>
<dbReference type="SUPFAM" id="SSF55729">
    <property type="entry name" value="Acyl-CoA N-acyltransferases (Nat)"/>
    <property type="match status" value="1"/>
</dbReference>
<evidence type="ECO:0000313" key="3">
    <source>
        <dbReference type="Proteomes" id="UP000574067"/>
    </source>
</evidence>
<evidence type="ECO:0000259" key="1">
    <source>
        <dbReference type="PROSITE" id="PS51729"/>
    </source>
</evidence>
<dbReference type="EMBL" id="JABBFW010000002">
    <property type="protein sequence ID" value="NML14074.1"/>
    <property type="molecule type" value="Genomic_DNA"/>
</dbReference>
<dbReference type="InterPro" id="IPR031165">
    <property type="entry name" value="GNAT_YJDJ"/>
</dbReference>
<organism evidence="2 3">
    <name type="scientific">Azohydromonas caseinilytica</name>
    <dbReference type="NCBI Taxonomy" id="2728836"/>
    <lineage>
        <taxon>Bacteria</taxon>
        <taxon>Pseudomonadati</taxon>
        <taxon>Pseudomonadota</taxon>
        <taxon>Betaproteobacteria</taxon>
        <taxon>Burkholderiales</taxon>
        <taxon>Sphaerotilaceae</taxon>
        <taxon>Azohydromonas</taxon>
    </lineage>
</organism>
<evidence type="ECO:0000313" key="2">
    <source>
        <dbReference type="EMBL" id="NML14074.1"/>
    </source>
</evidence>
<proteinExistence type="predicted"/>
<dbReference type="PANTHER" id="PTHR31435">
    <property type="entry name" value="PROTEIN NATD1"/>
    <property type="match status" value="1"/>
</dbReference>
<gene>
    <name evidence="2" type="ORF">HHL10_03650</name>
</gene>
<dbReference type="Pfam" id="PF14542">
    <property type="entry name" value="Acetyltransf_CG"/>
    <property type="match status" value="1"/>
</dbReference>
<dbReference type="InterPro" id="IPR045057">
    <property type="entry name" value="Gcn5-rel_NAT"/>
</dbReference>
<keyword evidence="2" id="KW-0808">Transferase</keyword>
<reference evidence="2 3" key="1">
    <citation type="submission" date="2020-04" db="EMBL/GenBank/DDBJ databases">
        <title>Azohydromonas sp. isolated from soil.</title>
        <authorList>
            <person name="Dahal R.H."/>
        </authorList>
    </citation>
    <scope>NUCLEOTIDE SEQUENCE [LARGE SCALE GENOMIC DNA]</scope>
    <source>
        <strain evidence="2 3">G-1-1-14</strain>
    </source>
</reference>
<name>A0A848F345_9BURK</name>